<organism evidence="7 8">
    <name type="scientific">Erpetoichthys calabaricus</name>
    <name type="common">Rope fish</name>
    <name type="synonym">Calamoichthys calabaricus</name>
    <dbReference type="NCBI Taxonomy" id="27687"/>
    <lineage>
        <taxon>Eukaryota</taxon>
        <taxon>Metazoa</taxon>
        <taxon>Chordata</taxon>
        <taxon>Craniata</taxon>
        <taxon>Vertebrata</taxon>
        <taxon>Euteleostomi</taxon>
        <taxon>Actinopterygii</taxon>
        <taxon>Polypteriformes</taxon>
        <taxon>Polypteridae</taxon>
        <taxon>Erpetoichthys</taxon>
    </lineage>
</organism>
<dbReference type="InterPro" id="IPR027417">
    <property type="entry name" value="P-loop_NTPase"/>
</dbReference>
<dbReference type="InterPro" id="IPR001650">
    <property type="entry name" value="Helicase_C-like"/>
</dbReference>
<reference evidence="7" key="3">
    <citation type="submission" date="2025-09" db="UniProtKB">
        <authorList>
            <consortium name="Ensembl"/>
        </authorList>
    </citation>
    <scope>IDENTIFICATION</scope>
</reference>
<dbReference type="Pfam" id="PF00176">
    <property type="entry name" value="SNF2-rel_dom"/>
    <property type="match status" value="1"/>
</dbReference>
<dbReference type="SMART" id="SM00490">
    <property type="entry name" value="HELICc"/>
    <property type="match status" value="1"/>
</dbReference>
<dbReference type="CDD" id="cd18793">
    <property type="entry name" value="SF2_C_SNF"/>
    <property type="match status" value="1"/>
</dbReference>
<evidence type="ECO:0008006" key="9">
    <source>
        <dbReference type="Google" id="ProtNLM"/>
    </source>
</evidence>
<dbReference type="GO" id="GO:0004386">
    <property type="term" value="F:helicase activity"/>
    <property type="evidence" value="ECO:0007669"/>
    <property type="project" value="UniProtKB-KW"/>
</dbReference>
<dbReference type="InterPro" id="IPR014001">
    <property type="entry name" value="Helicase_ATP-bd"/>
</dbReference>
<keyword evidence="3" id="KW-0547">Nucleotide-binding</keyword>
<dbReference type="InterPro" id="IPR038718">
    <property type="entry name" value="SNF2-like_sf"/>
</dbReference>
<protein>
    <recommendedName>
        <fullName evidence="9">DNA excision repair protein ERCC-6-like</fullName>
    </recommendedName>
</protein>
<dbReference type="PANTHER" id="PTHR45629">
    <property type="entry name" value="SNF2/RAD54 FAMILY MEMBER"/>
    <property type="match status" value="1"/>
</dbReference>
<dbReference type="Ensembl" id="ENSECRT00000026015.1">
    <property type="protein sequence ID" value="ENSECRP00000025473.1"/>
    <property type="gene ID" value="ENSECRG00000017126.1"/>
</dbReference>
<dbReference type="InterPro" id="IPR000330">
    <property type="entry name" value="SNF2_N"/>
</dbReference>
<comment type="subcellular location">
    <subcellularLocation>
        <location evidence="1">Nucleus</location>
    </subcellularLocation>
</comment>
<keyword evidence="3" id="KW-0347">Helicase</keyword>
<dbReference type="GO" id="GO:0005524">
    <property type="term" value="F:ATP binding"/>
    <property type="evidence" value="ECO:0007669"/>
    <property type="project" value="InterPro"/>
</dbReference>
<reference evidence="7" key="2">
    <citation type="submission" date="2025-08" db="UniProtKB">
        <authorList>
            <consortium name="Ensembl"/>
        </authorList>
    </citation>
    <scope>IDENTIFICATION</scope>
</reference>
<dbReference type="FunFam" id="3.40.50.10810:FF:000019">
    <property type="entry name" value="DNA excision repair protein ERCC-6-like 2 isoform X1"/>
    <property type="match status" value="1"/>
</dbReference>
<evidence type="ECO:0000256" key="2">
    <source>
        <dbReference type="ARBA" id="ARBA00022801"/>
    </source>
</evidence>
<keyword evidence="2" id="KW-0378">Hydrolase</keyword>
<dbReference type="GO" id="GO:0015616">
    <property type="term" value="F:DNA translocase activity"/>
    <property type="evidence" value="ECO:0007669"/>
    <property type="project" value="TreeGrafter"/>
</dbReference>
<dbReference type="InterPro" id="IPR049730">
    <property type="entry name" value="SNF2/RAD54-like_C"/>
</dbReference>
<feature type="domain" description="Helicase ATP-binding" evidence="5">
    <location>
        <begin position="123"/>
        <end position="291"/>
    </location>
</feature>
<sequence>MRFFTSVRFGLCVHIHYRWSSILPVQHWINHQGKGITAAQNTKTYSKNVKKYLSSQKKYHRIQQNFLFDIGGHPEVMLCDVTAKEEMKNQRSGKHYLESGFWIKEDLYTKLYEYQKEGVSFLYSLYKHGKGGLLADDMGLGKTVQIIAFLSGVINMKPKESVLLVVPCSLMTNWADTFKAWTPNLQVKIFHGSEKNKQLWNLEEVKKQGGVLITSYGTMVSKLNKLSFCNGEDFIWDIVIFDEAHTIKTPNTETCQSACSLPSKIRILITGTPVQNNLREMWTLFNVACQGAVLGTYKTFKHSYENPIMSGRVKNASPRKSTLALKCSESLMSMISPYYMRRTKEILPCLSKKNDLVVWLRPTQLQSHKYKSIIATKVQKDQLTFPVLCKLKKVCDHPRLLFPFVVNELDEEGAGLAQESSKLLFLVPLLRKLCAEGNRTLVFSHSSKMLDIIQLVLTNNKFCYLRMDGTVTISKRQRLVEAFQTQSDYSIFLLTTQVGGVGLNLTAANRVVIFDPSWTPADDAQAIDRIYRIGQEKDVIVYRLITCGTVEEKIYCRQVFKDSLMRQSRSTQVTCDTKLDEHIEFLHSLDIDGISHHNLLFTISEEDMCSSEDNESILVEVENAQEVIEKI</sequence>
<dbReference type="PROSITE" id="PS51194">
    <property type="entry name" value="HELICASE_CTER"/>
    <property type="match status" value="1"/>
</dbReference>
<dbReference type="Pfam" id="PF00271">
    <property type="entry name" value="Helicase_C"/>
    <property type="match status" value="1"/>
</dbReference>
<evidence type="ECO:0000256" key="1">
    <source>
        <dbReference type="ARBA" id="ARBA00004123"/>
    </source>
</evidence>
<dbReference type="Gene3D" id="3.40.50.300">
    <property type="entry name" value="P-loop containing nucleotide triphosphate hydrolases"/>
    <property type="match status" value="1"/>
</dbReference>
<dbReference type="SUPFAM" id="SSF52540">
    <property type="entry name" value="P-loop containing nucleoside triphosphate hydrolases"/>
    <property type="match status" value="2"/>
</dbReference>
<dbReference type="Proteomes" id="UP000694620">
    <property type="component" value="Chromosome 18"/>
</dbReference>
<dbReference type="Gene3D" id="3.40.50.10810">
    <property type="entry name" value="Tandem AAA-ATPase domain"/>
    <property type="match status" value="1"/>
</dbReference>
<keyword evidence="3" id="KW-0067">ATP-binding</keyword>
<dbReference type="PROSITE" id="PS51192">
    <property type="entry name" value="HELICASE_ATP_BIND_1"/>
    <property type="match status" value="1"/>
</dbReference>
<dbReference type="InterPro" id="IPR050496">
    <property type="entry name" value="SNF2_RAD54_helicase_repair"/>
</dbReference>
<dbReference type="AlphaFoldDB" id="A0A8C4T7Y2"/>
<accession>A0A8C4T7Y2</accession>
<dbReference type="SMART" id="SM00487">
    <property type="entry name" value="DEXDc"/>
    <property type="match status" value="1"/>
</dbReference>
<evidence type="ECO:0000256" key="3">
    <source>
        <dbReference type="ARBA" id="ARBA00022806"/>
    </source>
</evidence>
<dbReference type="GO" id="GO:0016787">
    <property type="term" value="F:hydrolase activity"/>
    <property type="evidence" value="ECO:0007669"/>
    <property type="project" value="UniProtKB-KW"/>
</dbReference>
<dbReference type="GO" id="GO:0005634">
    <property type="term" value="C:nucleus"/>
    <property type="evidence" value="ECO:0007669"/>
    <property type="project" value="UniProtKB-SubCell"/>
</dbReference>
<feature type="domain" description="Helicase C-terminal" evidence="6">
    <location>
        <begin position="425"/>
        <end position="583"/>
    </location>
</feature>
<proteinExistence type="predicted"/>
<dbReference type="PANTHER" id="PTHR45629:SF7">
    <property type="entry name" value="DNA EXCISION REPAIR PROTEIN ERCC-6-RELATED"/>
    <property type="match status" value="1"/>
</dbReference>
<evidence type="ECO:0000313" key="7">
    <source>
        <dbReference type="Ensembl" id="ENSECRP00000025473.1"/>
    </source>
</evidence>
<keyword evidence="8" id="KW-1185">Reference proteome</keyword>
<evidence type="ECO:0000259" key="6">
    <source>
        <dbReference type="PROSITE" id="PS51194"/>
    </source>
</evidence>
<reference evidence="7" key="1">
    <citation type="submission" date="2021-06" db="EMBL/GenBank/DDBJ databases">
        <authorList>
            <consortium name="Wellcome Sanger Institute Data Sharing"/>
        </authorList>
    </citation>
    <scope>NUCLEOTIDE SEQUENCE [LARGE SCALE GENOMIC DNA]</scope>
</reference>
<evidence type="ECO:0000259" key="5">
    <source>
        <dbReference type="PROSITE" id="PS51192"/>
    </source>
</evidence>
<keyword evidence="4" id="KW-0539">Nucleus</keyword>
<name>A0A8C4T7Y2_ERPCA</name>
<dbReference type="GeneTree" id="ENSGT00940000156837"/>
<evidence type="ECO:0000313" key="8">
    <source>
        <dbReference type="Proteomes" id="UP000694620"/>
    </source>
</evidence>
<evidence type="ECO:0000256" key="4">
    <source>
        <dbReference type="ARBA" id="ARBA00023242"/>
    </source>
</evidence>